<evidence type="ECO:0000313" key="2">
    <source>
        <dbReference type="EMBL" id="KRM51960.1"/>
    </source>
</evidence>
<name>A0A0R1ZAS9_9LACO</name>
<feature type="transmembrane region" description="Helical" evidence="1">
    <location>
        <begin position="42"/>
        <end position="60"/>
    </location>
</feature>
<dbReference type="STRING" id="1423820.FC64_GL001154"/>
<dbReference type="Proteomes" id="UP000051291">
    <property type="component" value="Unassembled WGS sequence"/>
</dbReference>
<sequence length="109" mass="12230">MTDEKKTFIIRMLWYLVAAAIFALIIPIIFNVCQANDVTKIGFIMFGFDMIFSVLVGLYAGKNDDSWIPLLFFPIMFVITAGSFFMGILRVVAVIYLAASLLAYGITKK</sequence>
<keyword evidence="3" id="KW-1185">Reference proteome</keyword>
<dbReference type="PATRIC" id="fig|1423820.4.peg.1179"/>
<accession>A0A0R1ZAS9</accession>
<proteinExistence type="predicted"/>
<keyword evidence="1" id="KW-0472">Membrane</keyword>
<dbReference type="RefSeq" id="WP_057906987.1">
    <property type="nucleotide sequence ID" value="NZ_AYYZ01000029.1"/>
</dbReference>
<reference evidence="2 3" key="1">
    <citation type="journal article" date="2015" name="Genome Announc.">
        <title>Expanding the biotechnology potential of lactobacilli through comparative genomics of 213 strains and associated genera.</title>
        <authorList>
            <person name="Sun Z."/>
            <person name="Harris H.M."/>
            <person name="McCann A."/>
            <person name="Guo C."/>
            <person name="Argimon S."/>
            <person name="Zhang W."/>
            <person name="Yang X."/>
            <person name="Jeffery I.B."/>
            <person name="Cooney J.C."/>
            <person name="Kagawa T.F."/>
            <person name="Liu W."/>
            <person name="Song Y."/>
            <person name="Salvetti E."/>
            <person name="Wrobel A."/>
            <person name="Rasinkangas P."/>
            <person name="Parkhill J."/>
            <person name="Rea M.C."/>
            <person name="O'Sullivan O."/>
            <person name="Ritari J."/>
            <person name="Douillard F.P."/>
            <person name="Paul Ross R."/>
            <person name="Yang R."/>
            <person name="Briner A.E."/>
            <person name="Felis G.E."/>
            <person name="de Vos W.M."/>
            <person name="Barrangou R."/>
            <person name="Klaenhammer T.R."/>
            <person name="Caufield P.W."/>
            <person name="Cui Y."/>
            <person name="Zhang H."/>
            <person name="O'Toole P.W."/>
        </authorList>
    </citation>
    <scope>NUCLEOTIDE SEQUENCE [LARGE SCALE GENOMIC DNA]</scope>
    <source>
        <strain evidence="2 3">DSM 20653</strain>
    </source>
</reference>
<evidence type="ECO:0000313" key="3">
    <source>
        <dbReference type="Proteomes" id="UP000051291"/>
    </source>
</evidence>
<dbReference type="EMBL" id="AYYZ01000029">
    <property type="protein sequence ID" value="KRM51960.1"/>
    <property type="molecule type" value="Genomic_DNA"/>
</dbReference>
<keyword evidence="1" id="KW-0812">Transmembrane</keyword>
<organism evidence="2 3">
    <name type="scientific">Ligilactobacillus araffinosus DSM 20653</name>
    <dbReference type="NCBI Taxonomy" id="1423820"/>
    <lineage>
        <taxon>Bacteria</taxon>
        <taxon>Bacillati</taxon>
        <taxon>Bacillota</taxon>
        <taxon>Bacilli</taxon>
        <taxon>Lactobacillales</taxon>
        <taxon>Lactobacillaceae</taxon>
        <taxon>Ligilactobacillus</taxon>
    </lineage>
</organism>
<dbReference type="AlphaFoldDB" id="A0A0R1ZAS9"/>
<comment type="caution">
    <text evidence="2">The sequence shown here is derived from an EMBL/GenBank/DDBJ whole genome shotgun (WGS) entry which is preliminary data.</text>
</comment>
<evidence type="ECO:0008006" key="4">
    <source>
        <dbReference type="Google" id="ProtNLM"/>
    </source>
</evidence>
<evidence type="ECO:0000256" key="1">
    <source>
        <dbReference type="SAM" id="Phobius"/>
    </source>
</evidence>
<gene>
    <name evidence="2" type="ORF">FC64_GL001154</name>
</gene>
<feature type="transmembrane region" description="Helical" evidence="1">
    <location>
        <begin position="12"/>
        <end position="30"/>
    </location>
</feature>
<keyword evidence="1" id="KW-1133">Transmembrane helix</keyword>
<protein>
    <recommendedName>
        <fullName evidence="4">Integral membrane protein</fullName>
    </recommendedName>
</protein>